<gene>
    <name evidence="2" type="ORF">PGB34_21410</name>
</gene>
<evidence type="ECO:0000313" key="3">
    <source>
        <dbReference type="Proteomes" id="UP001212602"/>
    </source>
</evidence>
<proteinExistence type="predicted"/>
<dbReference type="RefSeq" id="WP_271430135.1">
    <property type="nucleotide sequence ID" value="NZ_JAQIPB010000012.1"/>
</dbReference>
<keyword evidence="1" id="KW-1133">Transmembrane helix</keyword>
<organism evidence="2 3">
    <name type="scientific">Xenophilus arseniciresistens</name>
    <dbReference type="NCBI Taxonomy" id="1283306"/>
    <lineage>
        <taxon>Bacteria</taxon>
        <taxon>Pseudomonadati</taxon>
        <taxon>Pseudomonadota</taxon>
        <taxon>Betaproteobacteria</taxon>
        <taxon>Burkholderiales</taxon>
        <taxon>Comamonadaceae</taxon>
        <taxon>Xenophilus</taxon>
    </lineage>
</organism>
<feature type="transmembrane region" description="Helical" evidence="1">
    <location>
        <begin position="166"/>
        <end position="185"/>
    </location>
</feature>
<comment type="caution">
    <text evidence="2">The sequence shown here is derived from an EMBL/GenBank/DDBJ whole genome shotgun (WGS) entry which is preliminary data.</text>
</comment>
<keyword evidence="1" id="KW-0472">Membrane</keyword>
<feature type="transmembrane region" description="Helical" evidence="1">
    <location>
        <begin position="139"/>
        <end position="159"/>
    </location>
</feature>
<accession>A0AAE3NC32</accession>
<feature type="transmembrane region" description="Helical" evidence="1">
    <location>
        <begin position="114"/>
        <end position="133"/>
    </location>
</feature>
<evidence type="ECO:0008006" key="4">
    <source>
        <dbReference type="Google" id="ProtNLM"/>
    </source>
</evidence>
<keyword evidence="3" id="KW-1185">Reference proteome</keyword>
<name>A0AAE3NC32_9BURK</name>
<evidence type="ECO:0000313" key="2">
    <source>
        <dbReference type="EMBL" id="MDA7418936.1"/>
    </source>
</evidence>
<protein>
    <recommendedName>
        <fullName evidence="4">Alkaline phytoceramidase</fullName>
    </recommendedName>
</protein>
<sequence length="286" mass="30617">MPSPSLALSHAPRRRRPVYRLLRRWRATWSRRERTLAGVFALLFMLALLAPALATPALALGSFADDRAWRSLPHAMDVLSNLPFALLGLWGLWQLRHVDGPEGRVPGSTLDCAWLFFVGLLSTAAGSAFYHLAPDTLRLAADRAGMAVAFAGLIGLAVCERVSLRAGWATAWVALAGGLLAAAVHADTGNVLPWALVQFGGMGLVLWLAWLKPVPGAAGLRLGWVIGCYALAKAFELADHAVYECTAQAISGHTLKHLVAAGAAWPVLQMLARQRRQGAAAQCPGR</sequence>
<dbReference type="Proteomes" id="UP001212602">
    <property type="component" value="Unassembled WGS sequence"/>
</dbReference>
<dbReference type="AlphaFoldDB" id="A0AAE3NC32"/>
<dbReference type="PANTHER" id="PTHR34368:SF1">
    <property type="entry name" value="OS01G0962200 PROTEIN"/>
    <property type="match status" value="1"/>
</dbReference>
<dbReference type="PANTHER" id="PTHR34368">
    <property type="entry name" value="OS01G0962200 PROTEIN"/>
    <property type="match status" value="1"/>
</dbReference>
<keyword evidence="1" id="KW-0812">Transmembrane</keyword>
<feature type="transmembrane region" description="Helical" evidence="1">
    <location>
        <begin position="191"/>
        <end position="211"/>
    </location>
</feature>
<feature type="transmembrane region" description="Helical" evidence="1">
    <location>
        <begin position="75"/>
        <end position="93"/>
    </location>
</feature>
<evidence type="ECO:0000256" key="1">
    <source>
        <dbReference type="SAM" id="Phobius"/>
    </source>
</evidence>
<dbReference type="EMBL" id="JAQIPB010000012">
    <property type="protein sequence ID" value="MDA7418936.1"/>
    <property type="molecule type" value="Genomic_DNA"/>
</dbReference>
<reference evidence="2" key="1">
    <citation type="submission" date="2023-01" db="EMBL/GenBank/DDBJ databases">
        <title>Xenophilus mangrovi sp. nov., isolated from soil of Mangrove nature reserve.</title>
        <authorList>
            <person name="Xu S."/>
            <person name="Liu Z."/>
            <person name="Xu Y."/>
        </authorList>
    </citation>
    <scope>NUCLEOTIDE SEQUENCE</scope>
    <source>
        <strain evidence="2">YW8</strain>
    </source>
</reference>